<dbReference type="AlphaFoldDB" id="A0A5M8RZT1"/>
<evidence type="ECO:0000313" key="3">
    <source>
        <dbReference type="Proteomes" id="UP000324326"/>
    </source>
</evidence>
<evidence type="ECO:0000259" key="1">
    <source>
        <dbReference type="Pfam" id="PF20737"/>
    </source>
</evidence>
<dbReference type="STRING" id="1925020.BTA30_15615"/>
<name>A0A5M8RZT1_9BACI</name>
<dbReference type="EMBL" id="QSND01000001">
    <property type="protein sequence ID" value="KAA6453241.1"/>
    <property type="molecule type" value="Genomic_DNA"/>
</dbReference>
<feature type="domain" description="Non-reducing end beta-L-arabinofuranosidase-like GH127 C-terminal" evidence="1">
    <location>
        <begin position="17"/>
        <end position="62"/>
    </location>
</feature>
<dbReference type="Pfam" id="PF20737">
    <property type="entry name" value="Glyco_hydro127C"/>
    <property type="match status" value="1"/>
</dbReference>
<evidence type="ECO:0000313" key="2">
    <source>
        <dbReference type="EMBL" id="KAA6453241.1"/>
    </source>
</evidence>
<dbReference type="InterPro" id="IPR049049">
    <property type="entry name" value="Beta-AFase-like_GH127_C"/>
</dbReference>
<sequence>MPRICLRGGVVISGKAERIDEKDWGGSLYRTAEIQTKPADIKAAPYYAWCNREPGEMRVWINQSR</sequence>
<gene>
    <name evidence="2" type="ORF">DX927_03290</name>
</gene>
<dbReference type="RefSeq" id="WP_148955951.1">
    <property type="nucleotide sequence ID" value="NZ_QSND01000001.1"/>
</dbReference>
<protein>
    <recommendedName>
        <fullName evidence="1">Non-reducing end beta-L-arabinofuranosidase-like GH127 C-terminal domain-containing protein</fullName>
    </recommendedName>
</protein>
<dbReference type="Proteomes" id="UP000324326">
    <property type="component" value="Unassembled WGS sequence"/>
</dbReference>
<accession>A0A5M8RZT1</accession>
<comment type="caution">
    <text evidence="2">The sequence shown here is derived from an EMBL/GenBank/DDBJ whole genome shotgun (WGS) entry which is preliminary data.</text>
</comment>
<organism evidence="2 3">
    <name type="scientific">Bacillus swezeyi</name>
    <dbReference type="NCBI Taxonomy" id="1925020"/>
    <lineage>
        <taxon>Bacteria</taxon>
        <taxon>Bacillati</taxon>
        <taxon>Bacillota</taxon>
        <taxon>Bacilli</taxon>
        <taxon>Bacillales</taxon>
        <taxon>Bacillaceae</taxon>
        <taxon>Bacillus</taxon>
    </lineage>
</organism>
<reference evidence="2 3" key="1">
    <citation type="submission" date="2018-08" db="EMBL/GenBank/DDBJ databases">
        <title>Bacillus phenotypic plasticity.</title>
        <authorList>
            <person name="Hurtado E."/>
        </authorList>
    </citation>
    <scope>NUCLEOTIDE SEQUENCE [LARGE SCALE GENOMIC DNA]</scope>
    <source>
        <strain evidence="2 3">427</strain>
    </source>
</reference>
<proteinExistence type="predicted"/>